<reference evidence="1 2" key="2">
    <citation type="journal article" date="2022" name="Mol. Ecol. Resour.">
        <title>The genomes of chicory, endive, great burdock and yacon provide insights into Asteraceae paleo-polyploidization history and plant inulin production.</title>
        <authorList>
            <person name="Fan W."/>
            <person name="Wang S."/>
            <person name="Wang H."/>
            <person name="Wang A."/>
            <person name="Jiang F."/>
            <person name="Liu H."/>
            <person name="Zhao H."/>
            <person name="Xu D."/>
            <person name="Zhang Y."/>
        </authorList>
    </citation>
    <scope>NUCLEOTIDE SEQUENCE [LARGE SCALE GENOMIC DNA]</scope>
    <source>
        <strain evidence="2">cv. Yunnan</strain>
        <tissue evidence="1">Leaves</tissue>
    </source>
</reference>
<dbReference type="Proteomes" id="UP001056120">
    <property type="component" value="Linkage Group LG26"/>
</dbReference>
<keyword evidence="2" id="KW-1185">Reference proteome</keyword>
<dbReference type="EMBL" id="CM042043">
    <property type="protein sequence ID" value="KAI3695410.1"/>
    <property type="molecule type" value="Genomic_DNA"/>
</dbReference>
<name>A0ACB8ZH24_9ASTR</name>
<protein>
    <submittedName>
        <fullName evidence="1">Uncharacterized protein</fullName>
    </submittedName>
</protein>
<proteinExistence type="predicted"/>
<evidence type="ECO:0000313" key="1">
    <source>
        <dbReference type="EMBL" id="KAI3695410.1"/>
    </source>
</evidence>
<evidence type="ECO:0000313" key="2">
    <source>
        <dbReference type="Proteomes" id="UP001056120"/>
    </source>
</evidence>
<organism evidence="1 2">
    <name type="scientific">Smallanthus sonchifolius</name>
    <dbReference type="NCBI Taxonomy" id="185202"/>
    <lineage>
        <taxon>Eukaryota</taxon>
        <taxon>Viridiplantae</taxon>
        <taxon>Streptophyta</taxon>
        <taxon>Embryophyta</taxon>
        <taxon>Tracheophyta</taxon>
        <taxon>Spermatophyta</taxon>
        <taxon>Magnoliopsida</taxon>
        <taxon>eudicotyledons</taxon>
        <taxon>Gunneridae</taxon>
        <taxon>Pentapetalae</taxon>
        <taxon>asterids</taxon>
        <taxon>campanulids</taxon>
        <taxon>Asterales</taxon>
        <taxon>Asteraceae</taxon>
        <taxon>Asteroideae</taxon>
        <taxon>Heliantheae alliance</taxon>
        <taxon>Millerieae</taxon>
        <taxon>Smallanthus</taxon>
    </lineage>
</organism>
<comment type="caution">
    <text evidence="1">The sequence shown here is derived from an EMBL/GenBank/DDBJ whole genome shotgun (WGS) entry which is preliminary data.</text>
</comment>
<accession>A0ACB8ZH24</accession>
<reference evidence="2" key="1">
    <citation type="journal article" date="2022" name="Mol. Ecol. Resour.">
        <title>The genomes of chicory, endive, great burdock and yacon provide insights into Asteraceae palaeo-polyploidization history and plant inulin production.</title>
        <authorList>
            <person name="Fan W."/>
            <person name="Wang S."/>
            <person name="Wang H."/>
            <person name="Wang A."/>
            <person name="Jiang F."/>
            <person name="Liu H."/>
            <person name="Zhao H."/>
            <person name="Xu D."/>
            <person name="Zhang Y."/>
        </authorList>
    </citation>
    <scope>NUCLEOTIDE SEQUENCE [LARGE SCALE GENOMIC DNA]</scope>
    <source>
        <strain evidence="2">cv. Yunnan</strain>
    </source>
</reference>
<sequence>MRTAEELHGPNDRRARVEAEGLCGKCGRRHGGECKAGQVGCFRCGKFGHQSRDCPEKPRCHNCGEQGHMSQDCRKPKEAETGGSGKGKGADREPYMNRAKMLLVQDARYGFYPLLRTYGFANGCTTGMSDGVKRRWQSMDMDAWLDEKSYPKISIWHLVYVSFDYVD</sequence>
<gene>
    <name evidence="1" type="ORF">L1987_78407</name>
</gene>